<sequence>MAKKKETDAIFTPIGIESGNNGQIEKSVDLPDPTEKSHKDLGLSDDDAIKMFEQMFLQRRFEERAMQQYQKGKFGGFLHLYIGQEAVSTGTVHALNDDDDIITAYRDHGWGLLRGVSAKSGMAELFGKATGCSKGKGGSMHFANVEEHFWGGYGIVGGHIPIGGGIAFANKYQENDRVTATFFGDGAVDQGALHETLNMSQLWNLPCIYIVENNGYSMGTAARRHTVNEIHERAKGYGMKSAVFNGMDALTVYENMKNIADEVRKDSKPWFVEIRTYRYRGHSMSDPQKYRTKEELKKYQEIDPVERMKTYLIDEKVAKKKEIEEIEQRIEDDILEAIEFADNSDFPKDEALYEDMFADTPHFHDRK</sequence>
<organism evidence="11 12">
    <name type="scientific">Rhodohalobacter barkolensis</name>
    <dbReference type="NCBI Taxonomy" id="2053187"/>
    <lineage>
        <taxon>Bacteria</taxon>
        <taxon>Pseudomonadati</taxon>
        <taxon>Balneolota</taxon>
        <taxon>Balneolia</taxon>
        <taxon>Balneolales</taxon>
        <taxon>Balneolaceae</taxon>
        <taxon>Rhodohalobacter</taxon>
    </lineage>
</organism>
<dbReference type="Proteomes" id="UP000233398">
    <property type="component" value="Unassembled WGS sequence"/>
</dbReference>
<evidence type="ECO:0000313" key="12">
    <source>
        <dbReference type="Proteomes" id="UP000233398"/>
    </source>
</evidence>
<dbReference type="NCBIfam" id="TIGR03182">
    <property type="entry name" value="PDH_E1_alph_y"/>
    <property type="match status" value="1"/>
</dbReference>
<feature type="domain" description="Dehydrogenase E1 component" evidence="10">
    <location>
        <begin position="54"/>
        <end position="347"/>
    </location>
</feature>
<evidence type="ECO:0000256" key="2">
    <source>
        <dbReference type="ARBA" id="ARBA00011870"/>
    </source>
</evidence>
<dbReference type="InterPro" id="IPR017597">
    <property type="entry name" value="Pyrv_DH_E1_asu_subgrp-y"/>
</dbReference>
<evidence type="ECO:0000256" key="9">
    <source>
        <dbReference type="SAM" id="MobiDB-lite"/>
    </source>
</evidence>
<dbReference type="RefSeq" id="WP_101071468.1">
    <property type="nucleotide sequence ID" value="NZ_PISP01000001.1"/>
</dbReference>
<comment type="caution">
    <text evidence="11">The sequence shown here is derived from an EMBL/GenBank/DDBJ whole genome shotgun (WGS) entry which is preliminary data.</text>
</comment>
<accession>A0A2N0VJ53</accession>
<proteinExistence type="predicted"/>
<keyword evidence="12" id="KW-1185">Reference proteome</keyword>
<dbReference type="PANTHER" id="PTHR11516">
    <property type="entry name" value="PYRUVATE DEHYDROGENASE E1 COMPONENT, ALPHA SUBUNIT BACTERIAL AND ORGANELLAR"/>
    <property type="match status" value="1"/>
</dbReference>
<comment type="function">
    <text evidence="8">The pyruvate dehydrogenase complex catalyzes the overall conversion of pyruvate to acetyl-CoA and CO(2).</text>
</comment>
<dbReference type="GO" id="GO:0006086">
    <property type="term" value="P:pyruvate decarboxylation to acetyl-CoA"/>
    <property type="evidence" value="ECO:0007669"/>
    <property type="project" value="InterPro"/>
</dbReference>
<dbReference type="Pfam" id="PF00676">
    <property type="entry name" value="E1_dh"/>
    <property type="match status" value="1"/>
</dbReference>
<keyword evidence="6 8" id="KW-0786">Thiamine pyrophosphate</keyword>
<dbReference type="SUPFAM" id="SSF52518">
    <property type="entry name" value="Thiamin diphosphate-binding fold (THDP-binding)"/>
    <property type="match status" value="1"/>
</dbReference>
<dbReference type="InterPro" id="IPR001017">
    <property type="entry name" value="DH_E1"/>
</dbReference>
<feature type="region of interest" description="Disordered" evidence="9">
    <location>
        <begin position="1"/>
        <end position="42"/>
    </location>
</feature>
<evidence type="ECO:0000256" key="1">
    <source>
        <dbReference type="ARBA" id="ARBA00001964"/>
    </source>
</evidence>
<evidence type="ECO:0000313" key="11">
    <source>
        <dbReference type="EMBL" id="PKD44178.1"/>
    </source>
</evidence>
<evidence type="ECO:0000256" key="5">
    <source>
        <dbReference type="ARBA" id="ARBA00023002"/>
    </source>
</evidence>
<dbReference type="AlphaFoldDB" id="A0A2N0VJ53"/>
<comment type="catalytic activity">
    <reaction evidence="8">
        <text>N(6)-[(R)-lipoyl]-L-lysyl-[protein] + pyruvate + H(+) = N(6)-[(R)-S(8)-acetyldihydrolipoyl]-L-lysyl-[protein] + CO2</text>
        <dbReference type="Rhea" id="RHEA:19189"/>
        <dbReference type="Rhea" id="RHEA-COMP:10474"/>
        <dbReference type="Rhea" id="RHEA-COMP:10478"/>
        <dbReference type="ChEBI" id="CHEBI:15361"/>
        <dbReference type="ChEBI" id="CHEBI:15378"/>
        <dbReference type="ChEBI" id="CHEBI:16526"/>
        <dbReference type="ChEBI" id="CHEBI:83099"/>
        <dbReference type="ChEBI" id="CHEBI:83111"/>
        <dbReference type="EC" id="1.2.4.1"/>
    </reaction>
</comment>
<comment type="subunit">
    <text evidence="2 8">Heterodimer of an alpha and a beta chain.</text>
</comment>
<comment type="cofactor">
    <cofactor evidence="1 8">
        <name>thiamine diphosphate</name>
        <dbReference type="ChEBI" id="CHEBI:58937"/>
    </cofactor>
</comment>
<evidence type="ECO:0000256" key="6">
    <source>
        <dbReference type="ARBA" id="ARBA00023052"/>
    </source>
</evidence>
<dbReference type="InterPro" id="IPR050642">
    <property type="entry name" value="PDH_E1_Alpha_Subunit"/>
</dbReference>
<feature type="compositionally biased region" description="Basic and acidic residues" evidence="9">
    <location>
        <begin position="26"/>
        <end position="42"/>
    </location>
</feature>
<dbReference type="InterPro" id="IPR029061">
    <property type="entry name" value="THDP-binding"/>
</dbReference>
<dbReference type="FunFam" id="3.40.50.970:FF:000013">
    <property type="entry name" value="Pyruvate dehydrogenase E1 component subunit alpha"/>
    <property type="match status" value="1"/>
</dbReference>
<keyword evidence="7 8" id="KW-0670">Pyruvate</keyword>
<dbReference type="GO" id="GO:0004739">
    <property type="term" value="F:pyruvate dehydrogenase (acetyl-transferring) activity"/>
    <property type="evidence" value="ECO:0007669"/>
    <property type="project" value="UniProtKB-UniRule"/>
</dbReference>
<keyword evidence="5 8" id="KW-0560">Oxidoreductase</keyword>
<dbReference type="EC" id="1.2.4.1" evidence="3 8"/>
<dbReference type="OrthoDB" id="9766715at2"/>
<name>A0A2N0VJ53_9BACT</name>
<dbReference type="Gene3D" id="3.40.50.970">
    <property type="match status" value="1"/>
</dbReference>
<dbReference type="CDD" id="cd02000">
    <property type="entry name" value="TPP_E1_PDC_ADC_BCADC"/>
    <property type="match status" value="1"/>
</dbReference>
<evidence type="ECO:0000256" key="4">
    <source>
        <dbReference type="ARBA" id="ARBA00014159"/>
    </source>
</evidence>
<dbReference type="EMBL" id="PISP01000001">
    <property type="protein sequence ID" value="PKD44178.1"/>
    <property type="molecule type" value="Genomic_DNA"/>
</dbReference>
<evidence type="ECO:0000256" key="7">
    <source>
        <dbReference type="ARBA" id="ARBA00023317"/>
    </source>
</evidence>
<dbReference type="PANTHER" id="PTHR11516:SF60">
    <property type="entry name" value="PYRUVATE DEHYDROGENASE E1 COMPONENT SUBUNIT ALPHA"/>
    <property type="match status" value="1"/>
</dbReference>
<evidence type="ECO:0000256" key="8">
    <source>
        <dbReference type="RuleBase" id="RU361139"/>
    </source>
</evidence>
<evidence type="ECO:0000259" key="10">
    <source>
        <dbReference type="Pfam" id="PF00676"/>
    </source>
</evidence>
<protein>
    <recommendedName>
        <fullName evidence="4 8">Pyruvate dehydrogenase E1 component subunit alpha</fullName>
        <ecNumber evidence="3 8">1.2.4.1</ecNumber>
    </recommendedName>
</protein>
<evidence type="ECO:0000256" key="3">
    <source>
        <dbReference type="ARBA" id="ARBA00012281"/>
    </source>
</evidence>
<gene>
    <name evidence="8 11" type="primary">pdhA</name>
    <name evidence="11" type="ORF">CWD77_01545</name>
</gene>
<reference evidence="11 12" key="1">
    <citation type="submission" date="2017-11" db="EMBL/GenBank/DDBJ databases">
        <title>Rhodohalobacter 15182 sp. nov., isolated from a salt lake.</title>
        <authorList>
            <person name="Han S."/>
        </authorList>
    </citation>
    <scope>NUCLEOTIDE SEQUENCE [LARGE SCALE GENOMIC DNA]</scope>
    <source>
        <strain evidence="11 12">15182</strain>
    </source>
</reference>